<dbReference type="EMBL" id="CADIKM010000033">
    <property type="protein sequence ID" value="CAB3799627.1"/>
    <property type="molecule type" value="Genomic_DNA"/>
</dbReference>
<keyword evidence="2" id="KW-1185">Reference proteome</keyword>
<dbReference type="AlphaFoldDB" id="A0A6S7BGG9"/>
<evidence type="ECO:0000313" key="2">
    <source>
        <dbReference type="Proteomes" id="UP000494115"/>
    </source>
</evidence>
<name>A0A6S7BGG9_9BURK</name>
<sequence>MREDSSIDTEYLGTTAWAGAILGMHHAPALYRCIGSRSFSYGLSTTQVRTGAFYSSSRYAYAVYVRGIPARDARERLS</sequence>
<dbReference type="Proteomes" id="UP000494115">
    <property type="component" value="Unassembled WGS sequence"/>
</dbReference>
<gene>
    <name evidence="1" type="ORF">LMG28138_04690</name>
</gene>
<accession>A0A6S7BGG9</accession>
<reference evidence="1 2" key="1">
    <citation type="submission" date="2020-04" db="EMBL/GenBank/DDBJ databases">
        <authorList>
            <person name="De Canck E."/>
        </authorList>
    </citation>
    <scope>NUCLEOTIDE SEQUENCE [LARGE SCALE GENOMIC DNA]</scope>
    <source>
        <strain evidence="1 2">LMG 28138</strain>
    </source>
</reference>
<organism evidence="1 2">
    <name type="scientific">Pararobbsia alpina</name>
    <dbReference type="NCBI Taxonomy" id="621374"/>
    <lineage>
        <taxon>Bacteria</taxon>
        <taxon>Pseudomonadati</taxon>
        <taxon>Pseudomonadota</taxon>
        <taxon>Betaproteobacteria</taxon>
        <taxon>Burkholderiales</taxon>
        <taxon>Burkholderiaceae</taxon>
        <taxon>Pararobbsia</taxon>
    </lineage>
</organism>
<evidence type="ECO:0000313" key="1">
    <source>
        <dbReference type="EMBL" id="CAB3799627.1"/>
    </source>
</evidence>
<proteinExistence type="predicted"/>
<protein>
    <submittedName>
        <fullName evidence="1">Uncharacterized protein</fullName>
    </submittedName>
</protein>